<dbReference type="EMBL" id="JABSTQ010010973">
    <property type="protein sequence ID" value="KAG0416214.1"/>
    <property type="molecule type" value="Genomic_DNA"/>
</dbReference>
<proteinExistence type="predicted"/>
<keyword evidence="2" id="KW-1185">Reference proteome</keyword>
<name>A0AC60P9V6_IXOPE</name>
<dbReference type="Proteomes" id="UP000805193">
    <property type="component" value="Unassembled WGS sequence"/>
</dbReference>
<accession>A0AC60P9V6</accession>
<organism evidence="1 2">
    <name type="scientific">Ixodes persulcatus</name>
    <name type="common">Taiga tick</name>
    <dbReference type="NCBI Taxonomy" id="34615"/>
    <lineage>
        <taxon>Eukaryota</taxon>
        <taxon>Metazoa</taxon>
        <taxon>Ecdysozoa</taxon>
        <taxon>Arthropoda</taxon>
        <taxon>Chelicerata</taxon>
        <taxon>Arachnida</taxon>
        <taxon>Acari</taxon>
        <taxon>Parasitiformes</taxon>
        <taxon>Ixodida</taxon>
        <taxon>Ixodoidea</taxon>
        <taxon>Ixodidae</taxon>
        <taxon>Ixodinae</taxon>
        <taxon>Ixodes</taxon>
    </lineage>
</organism>
<evidence type="ECO:0000313" key="2">
    <source>
        <dbReference type="Proteomes" id="UP000805193"/>
    </source>
</evidence>
<comment type="caution">
    <text evidence="1">The sequence shown here is derived from an EMBL/GenBank/DDBJ whole genome shotgun (WGS) entry which is preliminary data.</text>
</comment>
<protein>
    <submittedName>
        <fullName evidence="1">Uncharacterized protein</fullName>
    </submittedName>
</protein>
<sequence>MKVDGSSHASEASAPQENTIGDSTYSLGRAVVLGEDISEKDFYVKGAGWTTAEQIGLTRLRSRCRLDCRRTTSGSSPTQGRIEFANGESNSSPTSISKAAGIDDIELFRTDTFRYNEQQNTLIVNTPDETRAGKLNSTQGIEVTGRQYPVATYVVAPDGTVKGVMHGIPAEDTDDIITTSLVHPGNPSIVQARRMGQSNWVIILFQGRRIPFWVQHGCVET</sequence>
<gene>
    <name evidence="1" type="ORF">HPB47_006609</name>
</gene>
<reference evidence="1 2" key="1">
    <citation type="journal article" date="2020" name="Cell">
        <title>Large-Scale Comparative Analyses of Tick Genomes Elucidate Their Genetic Diversity and Vector Capacities.</title>
        <authorList>
            <consortium name="Tick Genome and Microbiome Consortium (TIGMIC)"/>
            <person name="Jia N."/>
            <person name="Wang J."/>
            <person name="Shi W."/>
            <person name="Du L."/>
            <person name="Sun Y."/>
            <person name="Zhan W."/>
            <person name="Jiang J.F."/>
            <person name="Wang Q."/>
            <person name="Zhang B."/>
            <person name="Ji P."/>
            <person name="Bell-Sakyi L."/>
            <person name="Cui X.M."/>
            <person name="Yuan T.T."/>
            <person name="Jiang B.G."/>
            <person name="Yang W.F."/>
            <person name="Lam T.T."/>
            <person name="Chang Q.C."/>
            <person name="Ding S.J."/>
            <person name="Wang X.J."/>
            <person name="Zhu J.G."/>
            <person name="Ruan X.D."/>
            <person name="Zhao L."/>
            <person name="Wei J.T."/>
            <person name="Ye R.Z."/>
            <person name="Que T.C."/>
            <person name="Du C.H."/>
            <person name="Zhou Y.H."/>
            <person name="Cheng J.X."/>
            <person name="Dai P.F."/>
            <person name="Guo W.B."/>
            <person name="Han X.H."/>
            <person name="Huang E.J."/>
            <person name="Li L.F."/>
            <person name="Wei W."/>
            <person name="Gao Y.C."/>
            <person name="Liu J.Z."/>
            <person name="Shao H.Z."/>
            <person name="Wang X."/>
            <person name="Wang C.C."/>
            <person name="Yang T.C."/>
            <person name="Huo Q.B."/>
            <person name="Li W."/>
            <person name="Chen H.Y."/>
            <person name="Chen S.E."/>
            <person name="Zhou L.G."/>
            <person name="Ni X.B."/>
            <person name="Tian J.H."/>
            <person name="Sheng Y."/>
            <person name="Liu T."/>
            <person name="Pan Y.S."/>
            <person name="Xia L.Y."/>
            <person name="Li J."/>
            <person name="Zhao F."/>
            <person name="Cao W.C."/>
        </authorList>
    </citation>
    <scope>NUCLEOTIDE SEQUENCE [LARGE SCALE GENOMIC DNA]</scope>
    <source>
        <strain evidence="1">Iper-2018</strain>
    </source>
</reference>
<evidence type="ECO:0000313" key="1">
    <source>
        <dbReference type="EMBL" id="KAG0416214.1"/>
    </source>
</evidence>